<dbReference type="Pfam" id="PF01878">
    <property type="entry name" value="EVE"/>
    <property type="match status" value="1"/>
</dbReference>
<dbReference type="SUPFAM" id="SSF88697">
    <property type="entry name" value="PUA domain-like"/>
    <property type="match status" value="1"/>
</dbReference>
<name>A0A6G7Y5Y0_9ACTN</name>
<evidence type="ECO:0000259" key="1">
    <source>
        <dbReference type="Pfam" id="PF01878"/>
    </source>
</evidence>
<dbReference type="RefSeq" id="WP_166233104.1">
    <property type="nucleotide sequence ID" value="NZ_CP049865.1"/>
</dbReference>
<dbReference type="AlphaFoldDB" id="A0A6G7Y5Y0"/>
<dbReference type="InterPro" id="IPR015947">
    <property type="entry name" value="PUA-like_sf"/>
</dbReference>
<dbReference type="KEGG" id="prv:G7070_07150"/>
<dbReference type="Gene3D" id="3.10.590.10">
    <property type="entry name" value="ph1033 like domains"/>
    <property type="match status" value="1"/>
</dbReference>
<dbReference type="EMBL" id="CP049865">
    <property type="protein sequence ID" value="QIK72086.1"/>
    <property type="molecule type" value="Genomic_DNA"/>
</dbReference>
<keyword evidence="3" id="KW-1185">Reference proteome</keyword>
<proteinExistence type="predicted"/>
<gene>
    <name evidence="2" type="ORF">G7070_07150</name>
</gene>
<evidence type="ECO:0000313" key="3">
    <source>
        <dbReference type="Proteomes" id="UP000501058"/>
    </source>
</evidence>
<accession>A0A6G7Y5Y0</accession>
<feature type="domain" description="EVE" evidence="1">
    <location>
        <begin position="18"/>
        <end position="83"/>
    </location>
</feature>
<dbReference type="InterPro" id="IPR002740">
    <property type="entry name" value="EVE_domain"/>
</dbReference>
<organism evidence="2 3">
    <name type="scientific">Propioniciclava coleopterorum</name>
    <dbReference type="NCBI Taxonomy" id="2714937"/>
    <lineage>
        <taxon>Bacteria</taxon>
        <taxon>Bacillati</taxon>
        <taxon>Actinomycetota</taxon>
        <taxon>Actinomycetes</taxon>
        <taxon>Propionibacteriales</taxon>
        <taxon>Propionibacteriaceae</taxon>
        <taxon>Propioniciclava</taxon>
    </lineage>
</organism>
<protein>
    <submittedName>
        <fullName evidence="2">EVE domain-containing protein</fullName>
    </submittedName>
</protein>
<evidence type="ECO:0000313" key="2">
    <source>
        <dbReference type="EMBL" id="QIK72086.1"/>
    </source>
</evidence>
<reference evidence="2 3" key="1">
    <citation type="submission" date="2020-03" db="EMBL/GenBank/DDBJ databases">
        <title>Propioniciclava sp. nov., isolated from Hydrophilus acuminatus.</title>
        <authorList>
            <person name="Hyun D.-W."/>
            <person name="Bae J.-W."/>
        </authorList>
    </citation>
    <scope>NUCLEOTIDE SEQUENCE [LARGE SCALE GENOMIC DNA]</scope>
    <source>
        <strain evidence="2 3">HDW11</strain>
    </source>
</reference>
<dbReference type="Proteomes" id="UP000501058">
    <property type="component" value="Chromosome"/>
</dbReference>
<sequence length="141" mass="14945">MEPSAPPDQPTAPRTWVLVASLEHARRGVDGGFVMANHGKRAPLARMAVGDRVVVYSPTTTYPNGEPLKALTIVGEVTGEAPEPSPVIPGGFRRAARLRVIDPIPLADVRHLIPTSKLRFGFFELDAEAAAALGEFPGVSG</sequence>
<dbReference type="CDD" id="cd21132">
    <property type="entry name" value="EVE-like"/>
    <property type="match status" value="1"/>
</dbReference>